<accession>A0A7T8JVE7</accession>
<proteinExistence type="predicted"/>
<dbReference type="PANTHER" id="PTHR22904:SF523">
    <property type="entry name" value="STRESS-INDUCED-PHOSPHOPROTEIN 1"/>
    <property type="match status" value="1"/>
</dbReference>
<feature type="non-terminal residue" evidence="4">
    <location>
        <position position="1"/>
    </location>
</feature>
<evidence type="ECO:0000256" key="2">
    <source>
        <dbReference type="ARBA" id="ARBA00022803"/>
    </source>
</evidence>
<dbReference type="EMBL" id="CP045905">
    <property type="protein sequence ID" value="QQP36488.1"/>
    <property type="molecule type" value="Genomic_DNA"/>
</dbReference>
<keyword evidence="1" id="KW-0677">Repeat</keyword>
<dbReference type="GO" id="GO:0051879">
    <property type="term" value="F:Hsp90 protein binding"/>
    <property type="evidence" value="ECO:0007669"/>
    <property type="project" value="TreeGrafter"/>
</dbReference>
<gene>
    <name evidence="4" type="ORF">FKW44_021615</name>
</gene>
<protein>
    <submittedName>
        <fullName evidence="4">Uncharacterized protein</fullName>
    </submittedName>
</protein>
<organism evidence="4 5">
    <name type="scientific">Caligus rogercresseyi</name>
    <name type="common">Sea louse</name>
    <dbReference type="NCBI Taxonomy" id="217165"/>
    <lineage>
        <taxon>Eukaryota</taxon>
        <taxon>Metazoa</taxon>
        <taxon>Ecdysozoa</taxon>
        <taxon>Arthropoda</taxon>
        <taxon>Crustacea</taxon>
        <taxon>Multicrustacea</taxon>
        <taxon>Hexanauplia</taxon>
        <taxon>Copepoda</taxon>
        <taxon>Siphonostomatoida</taxon>
        <taxon>Caligidae</taxon>
        <taxon>Caligus</taxon>
    </lineage>
</organism>
<feature type="non-terminal residue" evidence="4">
    <location>
        <position position="70"/>
    </location>
</feature>
<dbReference type="Proteomes" id="UP000595437">
    <property type="component" value="Chromosome 16"/>
</dbReference>
<evidence type="ECO:0000313" key="4">
    <source>
        <dbReference type="EMBL" id="QQP36488.1"/>
    </source>
</evidence>
<dbReference type="OrthoDB" id="626167at2759"/>
<evidence type="ECO:0000313" key="5">
    <source>
        <dbReference type="Proteomes" id="UP000595437"/>
    </source>
</evidence>
<dbReference type="AlphaFoldDB" id="A0A7T8JVE7"/>
<name>A0A7T8JVE7_CALRO</name>
<dbReference type="PANTHER" id="PTHR22904">
    <property type="entry name" value="TPR REPEAT CONTAINING PROTEIN"/>
    <property type="match status" value="1"/>
</dbReference>
<dbReference type="SUPFAM" id="SSF48452">
    <property type="entry name" value="TPR-like"/>
    <property type="match status" value="1"/>
</dbReference>
<reference evidence="5" key="1">
    <citation type="submission" date="2021-01" db="EMBL/GenBank/DDBJ databases">
        <title>Caligus Genome Assembly.</title>
        <authorList>
            <person name="Gallardo-Escarate C."/>
        </authorList>
    </citation>
    <scope>NUCLEOTIDE SEQUENCE [LARGE SCALE GENOMIC DNA]</scope>
</reference>
<dbReference type="Gene3D" id="1.25.40.10">
    <property type="entry name" value="Tetratricopeptide repeat domain"/>
    <property type="match status" value="1"/>
</dbReference>
<evidence type="ECO:0000256" key="3">
    <source>
        <dbReference type="PROSITE-ProRule" id="PRU00339"/>
    </source>
</evidence>
<dbReference type="PROSITE" id="PS50005">
    <property type="entry name" value="TPR"/>
    <property type="match status" value="1"/>
</dbReference>
<feature type="repeat" description="TPR" evidence="3">
    <location>
        <begin position="2"/>
        <end position="35"/>
    </location>
</feature>
<dbReference type="InterPro" id="IPR011990">
    <property type="entry name" value="TPR-like_helical_dom_sf"/>
</dbReference>
<sequence>AFHEKVRLSNAACQAGDFKTAIKIYSDAIAMDPGNHILYSNRSAAYIKLGQFNSALGDATKAKDLNLSGL</sequence>
<evidence type="ECO:0000256" key="1">
    <source>
        <dbReference type="ARBA" id="ARBA00022737"/>
    </source>
</evidence>
<dbReference type="InterPro" id="IPR019734">
    <property type="entry name" value="TPR_rpt"/>
</dbReference>
<dbReference type="Pfam" id="PF14559">
    <property type="entry name" value="TPR_19"/>
    <property type="match status" value="1"/>
</dbReference>
<keyword evidence="5" id="KW-1185">Reference proteome</keyword>
<keyword evidence="2 3" id="KW-0802">TPR repeat</keyword>